<evidence type="ECO:0000313" key="8">
    <source>
        <dbReference type="EMBL" id="RHY36725.1"/>
    </source>
</evidence>
<evidence type="ECO:0000313" key="7">
    <source>
        <dbReference type="EMBL" id="RHY19039.1"/>
    </source>
</evidence>
<dbReference type="GO" id="GO:0019843">
    <property type="term" value="F:rRNA binding"/>
    <property type="evidence" value="ECO:0007669"/>
    <property type="project" value="InterPro"/>
</dbReference>
<evidence type="ECO:0000313" key="14">
    <source>
        <dbReference type="Proteomes" id="UP000266196"/>
    </source>
</evidence>
<dbReference type="PROSITE" id="PS50833">
    <property type="entry name" value="BRIX"/>
    <property type="match status" value="1"/>
</dbReference>
<name>A0A397BLC5_APHAT</name>
<dbReference type="SMART" id="SM00879">
    <property type="entry name" value="Brix"/>
    <property type="match status" value="1"/>
</dbReference>
<evidence type="ECO:0000313" key="17">
    <source>
        <dbReference type="Proteomes" id="UP000283543"/>
    </source>
</evidence>
<keyword evidence="4" id="KW-0539">Nucleus</keyword>
<dbReference type="GO" id="GO:0006364">
    <property type="term" value="P:rRNA processing"/>
    <property type="evidence" value="ECO:0007669"/>
    <property type="project" value="InterPro"/>
</dbReference>
<evidence type="ECO:0000256" key="5">
    <source>
        <dbReference type="SAM" id="MobiDB-lite"/>
    </source>
</evidence>
<organism evidence="7 15">
    <name type="scientific">Aphanomyces astaci</name>
    <name type="common">Crayfish plague agent</name>
    <dbReference type="NCBI Taxonomy" id="112090"/>
    <lineage>
        <taxon>Eukaryota</taxon>
        <taxon>Sar</taxon>
        <taxon>Stramenopiles</taxon>
        <taxon>Oomycota</taxon>
        <taxon>Saprolegniomycetes</taxon>
        <taxon>Saprolegniales</taxon>
        <taxon>Verrucalvaceae</taxon>
        <taxon>Aphanomyces</taxon>
    </lineage>
</organism>
<reference evidence="12 18" key="1">
    <citation type="submission" date="2018-07" db="EMBL/GenBank/DDBJ databases">
        <title>Annotation of Aphanomyces astaci genome assembly.</title>
        <authorList>
            <person name="Studholme D.J."/>
        </authorList>
    </citation>
    <scope>NUCLEOTIDE SEQUENCE [LARGE SCALE GENOMIC DNA]</scope>
    <source>
        <strain evidence="12">Pc</strain>
    </source>
</reference>
<reference evidence="13 14" key="2">
    <citation type="submission" date="2018-08" db="EMBL/GenBank/DDBJ databases">
        <title>Aphanomyces genome sequencing and annotation.</title>
        <authorList>
            <person name="Minardi D."/>
            <person name="Oidtmann B."/>
            <person name="Van Der Giezen M."/>
            <person name="Studholme D.J."/>
        </authorList>
    </citation>
    <scope>NUCLEOTIDE SEQUENCE [LARGE SCALE GENOMIC DNA]</scope>
    <source>
        <strain evidence="11 14">197901</strain>
        <strain evidence="10 16">D2</strain>
        <strain evidence="9 13">SA</strain>
        <strain evidence="8 17">Si</strain>
        <strain evidence="7 15">Yx</strain>
    </source>
</reference>
<dbReference type="EMBL" id="QUTC01005808">
    <property type="protein sequence ID" value="RHY55712.1"/>
    <property type="molecule type" value="Genomic_DNA"/>
</dbReference>
<comment type="caution">
    <text evidence="7">The sequence shown here is derived from an EMBL/GenBank/DDBJ whole genome shotgun (WGS) entry which is preliminary data.</text>
</comment>
<evidence type="ECO:0000313" key="9">
    <source>
        <dbReference type="EMBL" id="RHY55712.1"/>
    </source>
</evidence>
<protein>
    <recommendedName>
        <fullName evidence="6">Brix domain-containing protein</fullName>
    </recommendedName>
</protein>
<dbReference type="InterPro" id="IPR026532">
    <property type="entry name" value="BRX1"/>
</dbReference>
<dbReference type="EMBL" id="QUTD01006266">
    <property type="protein sequence ID" value="RHY56442.1"/>
    <property type="molecule type" value="Genomic_DNA"/>
</dbReference>
<dbReference type="EMBL" id="QUTB01011974">
    <property type="protein sequence ID" value="RHY36725.1"/>
    <property type="molecule type" value="Genomic_DNA"/>
</dbReference>
<dbReference type="AlphaFoldDB" id="A0A397BLC5"/>
<evidence type="ECO:0000256" key="3">
    <source>
        <dbReference type="ARBA" id="ARBA00022517"/>
    </source>
</evidence>
<dbReference type="Proteomes" id="UP000284702">
    <property type="component" value="Unassembled WGS sequence"/>
</dbReference>
<evidence type="ECO:0000313" key="11">
    <source>
        <dbReference type="EMBL" id="RHZ34012.1"/>
    </source>
</evidence>
<evidence type="ECO:0000256" key="4">
    <source>
        <dbReference type="ARBA" id="ARBA00023242"/>
    </source>
</evidence>
<dbReference type="GO" id="GO:0005730">
    <property type="term" value="C:nucleolus"/>
    <property type="evidence" value="ECO:0007669"/>
    <property type="project" value="UniProtKB-SubCell"/>
</dbReference>
<dbReference type="VEuPathDB" id="FungiDB:H257_15832"/>
<dbReference type="GO" id="GO:0000027">
    <property type="term" value="P:ribosomal large subunit assembly"/>
    <property type="evidence" value="ECO:0007669"/>
    <property type="project" value="TreeGrafter"/>
</dbReference>
<dbReference type="Proteomes" id="UP000266239">
    <property type="component" value="Unassembled WGS sequence"/>
</dbReference>
<proteinExistence type="inferred from homology"/>
<evidence type="ECO:0000313" key="18">
    <source>
        <dbReference type="Proteomes" id="UP000284702"/>
    </source>
</evidence>
<dbReference type="Proteomes" id="UP000265716">
    <property type="component" value="Unassembled WGS sequence"/>
</dbReference>
<accession>A0A397BLC5</accession>
<evidence type="ECO:0000256" key="1">
    <source>
        <dbReference type="ARBA" id="ARBA00004604"/>
    </source>
</evidence>
<evidence type="ECO:0000259" key="6">
    <source>
        <dbReference type="PROSITE" id="PS50833"/>
    </source>
</evidence>
<dbReference type="EMBL" id="MZMZ02003564">
    <property type="protein sequence ID" value="RQM21360.1"/>
    <property type="molecule type" value="Genomic_DNA"/>
</dbReference>
<dbReference type="Proteomes" id="UP000283543">
    <property type="component" value="Unassembled WGS sequence"/>
</dbReference>
<sequence length="310" mass="35305">MAPKRKVSAIENAAIKKKELQDVLTPVDLTPKQSGYVNKQRVLVFASRGITTRYRHFLDDLRKLLPHHKKDVKLDAKDTLHVVNEIAEIKGCNNTVFLEVRSARKKQDLYMWVSRTPTGPSAKFLVQNVHTMDELKMTGNALMGSRPLLTFDAAFDETAHMQLIKALFIQVWGTPKGHPKSKPFIDRVMSFYFADGKIWCRNFQLADEADTKKLEQAALHRGEELTNLIEIGPRFVMTPIRIFDGSFGGVTLYQNPNYVAPNETRKTAKYDKRDKYVTRKLAEDTRASRNQVNVHPEDQFADVFAGAESP</sequence>
<keyword evidence="3" id="KW-0690">Ribosome biogenesis</keyword>
<feature type="region of interest" description="Disordered" evidence="5">
    <location>
        <begin position="284"/>
        <end position="310"/>
    </location>
</feature>
<dbReference type="Proteomes" id="UP000266196">
    <property type="component" value="Unassembled WGS sequence"/>
</dbReference>
<evidence type="ECO:0000313" key="10">
    <source>
        <dbReference type="EMBL" id="RHY56442.1"/>
    </source>
</evidence>
<dbReference type="EMBL" id="QUTA01004619">
    <property type="protein sequence ID" value="RHY19039.1"/>
    <property type="molecule type" value="Genomic_DNA"/>
</dbReference>
<comment type="similarity">
    <text evidence="2">Belongs to the BRX1 family.</text>
</comment>
<evidence type="ECO:0000313" key="13">
    <source>
        <dbReference type="Proteomes" id="UP000265716"/>
    </source>
</evidence>
<feature type="domain" description="Brix" evidence="6">
    <location>
        <begin position="40"/>
        <end position="248"/>
    </location>
</feature>
<dbReference type="EMBL" id="QUTE01006054">
    <property type="protein sequence ID" value="RHZ34012.1"/>
    <property type="molecule type" value="Genomic_DNA"/>
</dbReference>
<evidence type="ECO:0000313" key="16">
    <source>
        <dbReference type="Proteomes" id="UP000266643"/>
    </source>
</evidence>
<keyword evidence="18" id="KW-1185">Reference proteome</keyword>
<comment type="subcellular location">
    <subcellularLocation>
        <location evidence="1">Nucleus</location>
        <location evidence="1">Nucleolus</location>
    </subcellularLocation>
</comment>
<evidence type="ECO:0000313" key="15">
    <source>
        <dbReference type="Proteomes" id="UP000266239"/>
    </source>
</evidence>
<dbReference type="InterPro" id="IPR007109">
    <property type="entry name" value="Brix"/>
</dbReference>
<dbReference type="SUPFAM" id="SSF52954">
    <property type="entry name" value="Class II aaRS ABD-related"/>
    <property type="match status" value="1"/>
</dbReference>
<dbReference type="PANTHER" id="PTHR13634:SF0">
    <property type="entry name" value="RIBOSOME BIOGENESIS PROTEIN BRX1 HOMOLOG"/>
    <property type="match status" value="1"/>
</dbReference>
<dbReference type="PANTHER" id="PTHR13634">
    <property type="entry name" value="RIBOSOME BIOGENESIS PROTEIN BRIX"/>
    <property type="match status" value="1"/>
</dbReference>
<dbReference type="Proteomes" id="UP000266643">
    <property type="component" value="Unassembled WGS sequence"/>
</dbReference>
<evidence type="ECO:0000256" key="2">
    <source>
        <dbReference type="ARBA" id="ARBA00006369"/>
    </source>
</evidence>
<evidence type="ECO:0000313" key="12">
    <source>
        <dbReference type="EMBL" id="RQM21360.1"/>
    </source>
</evidence>
<gene>
    <name evidence="12" type="ORF">B5M09_009851</name>
    <name evidence="7" type="ORF">DYB25_013284</name>
    <name evidence="10" type="ORF">DYB30_007305</name>
    <name evidence="11" type="ORF">DYB31_012551</name>
    <name evidence="8" type="ORF">DYB34_003897</name>
    <name evidence="9" type="ORF">DYB38_007146</name>
</gene>
<dbReference type="Pfam" id="PF04427">
    <property type="entry name" value="Brix"/>
    <property type="match status" value="1"/>
</dbReference>